<dbReference type="STRING" id="7719.ENSCINP00000031152"/>
<organism evidence="6 7">
    <name type="scientific">Ciona intestinalis</name>
    <name type="common">Transparent sea squirt</name>
    <name type="synonym">Ascidia intestinalis</name>
    <dbReference type="NCBI Taxonomy" id="7719"/>
    <lineage>
        <taxon>Eukaryota</taxon>
        <taxon>Metazoa</taxon>
        <taxon>Chordata</taxon>
        <taxon>Tunicata</taxon>
        <taxon>Ascidiacea</taxon>
        <taxon>Phlebobranchia</taxon>
        <taxon>Cionidae</taxon>
        <taxon>Ciona</taxon>
    </lineage>
</organism>
<reference evidence="7" key="1">
    <citation type="journal article" date="2002" name="Science">
        <title>The draft genome of Ciona intestinalis: insights into chordate and vertebrate origins.</title>
        <authorList>
            <person name="Dehal P."/>
            <person name="Satou Y."/>
            <person name="Campbell R.K."/>
            <person name="Chapman J."/>
            <person name="Degnan B."/>
            <person name="De Tomaso A."/>
            <person name="Davidson B."/>
            <person name="Di Gregorio A."/>
            <person name="Gelpke M."/>
            <person name="Goodstein D.M."/>
            <person name="Harafuji N."/>
            <person name="Hastings K.E."/>
            <person name="Ho I."/>
            <person name="Hotta K."/>
            <person name="Huang W."/>
            <person name="Kawashima T."/>
            <person name="Lemaire P."/>
            <person name="Martinez D."/>
            <person name="Meinertzhagen I.A."/>
            <person name="Necula S."/>
            <person name="Nonaka M."/>
            <person name="Putnam N."/>
            <person name="Rash S."/>
            <person name="Saiga H."/>
            <person name="Satake M."/>
            <person name="Terry A."/>
            <person name="Yamada L."/>
            <person name="Wang H.G."/>
            <person name="Awazu S."/>
            <person name="Azumi K."/>
            <person name="Boore J."/>
            <person name="Branno M."/>
            <person name="Chin-Bow S."/>
            <person name="DeSantis R."/>
            <person name="Doyle S."/>
            <person name="Francino P."/>
            <person name="Keys D.N."/>
            <person name="Haga S."/>
            <person name="Hayashi H."/>
            <person name="Hino K."/>
            <person name="Imai K.S."/>
            <person name="Inaba K."/>
            <person name="Kano S."/>
            <person name="Kobayashi K."/>
            <person name="Kobayashi M."/>
            <person name="Lee B.I."/>
            <person name="Makabe K.W."/>
            <person name="Manohar C."/>
            <person name="Matassi G."/>
            <person name="Medina M."/>
            <person name="Mochizuki Y."/>
            <person name="Mount S."/>
            <person name="Morishita T."/>
            <person name="Miura S."/>
            <person name="Nakayama A."/>
            <person name="Nishizaka S."/>
            <person name="Nomoto H."/>
            <person name="Ohta F."/>
            <person name="Oishi K."/>
            <person name="Rigoutsos I."/>
            <person name="Sano M."/>
            <person name="Sasaki A."/>
            <person name="Sasakura Y."/>
            <person name="Shoguchi E."/>
            <person name="Shin-i T."/>
            <person name="Spagnuolo A."/>
            <person name="Stainier D."/>
            <person name="Suzuki M.M."/>
            <person name="Tassy O."/>
            <person name="Takatori N."/>
            <person name="Tokuoka M."/>
            <person name="Yagi K."/>
            <person name="Yoshizaki F."/>
            <person name="Wada S."/>
            <person name="Zhang C."/>
            <person name="Hyatt P.D."/>
            <person name="Larimer F."/>
            <person name="Detter C."/>
            <person name="Doggett N."/>
            <person name="Glavina T."/>
            <person name="Hawkins T."/>
            <person name="Richardson P."/>
            <person name="Lucas S."/>
            <person name="Kohara Y."/>
            <person name="Levine M."/>
            <person name="Satoh N."/>
            <person name="Rokhsar D.S."/>
        </authorList>
    </citation>
    <scope>NUCLEOTIDE SEQUENCE [LARGE SCALE GENOMIC DNA]</scope>
</reference>
<dbReference type="InParanoid" id="A0A1W5BBT9"/>
<reference evidence="6" key="2">
    <citation type="journal article" date="2008" name="Genome Biol.">
        <title>Improved genome assembly and evidence-based global gene model set for the chordate Ciona intestinalis: new insight into intron and operon populations.</title>
        <authorList>
            <person name="Satou Y."/>
            <person name="Mineta K."/>
            <person name="Ogasawara M."/>
            <person name="Sasakura Y."/>
            <person name="Shoguchi E."/>
            <person name="Ueno K."/>
            <person name="Yamada L."/>
            <person name="Matsumoto J."/>
            <person name="Wasserscheid J."/>
            <person name="Dewar K."/>
            <person name="Wiley G.B."/>
            <person name="Macmil S.L."/>
            <person name="Roe B.A."/>
            <person name="Zeller R.W."/>
            <person name="Hastings K.E."/>
            <person name="Lemaire P."/>
            <person name="Lindquist E."/>
            <person name="Endo T."/>
            <person name="Hotta K."/>
            <person name="Inaba K."/>
        </authorList>
    </citation>
    <scope>NUCLEOTIDE SEQUENCE [LARGE SCALE GENOMIC DNA]</scope>
    <source>
        <strain evidence="6">wild type</strain>
    </source>
</reference>
<dbReference type="Proteomes" id="UP000008144">
    <property type="component" value="Chromosome 5"/>
</dbReference>
<feature type="region of interest" description="Disordered" evidence="5">
    <location>
        <begin position="1"/>
        <end position="27"/>
    </location>
</feature>
<dbReference type="KEGG" id="cin:100178688"/>
<dbReference type="GeneTree" id="ENSGT00940000154078"/>
<protein>
    <submittedName>
        <fullName evidence="6">Uncharacterized LOC100178688</fullName>
    </submittedName>
</protein>
<dbReference type="AlphaFoldDB" id="A0A1W5BBT9"/>
<evidence type="ECO:0000313" key="7">
    <source>
        <dbReference type="Proteomes" id="UP000008144"/>
    </source>
</evidence>
<feature type="region of interest" description="Disordered" evidence="5">
    <location>
        <begin position="170"/>
        <end position="194"/>
    </location>
</feature>
<accession>A0A1W5BBT9</accession>
<evidence type="ECO:0000256" key="1">
    <source>
        <dbReference type="ARBA" id="ARBA00004496"/>
    </source>
</evidence>
<keyword evidence="7" id="KW-1185">Reference proteome</keyword>
<evidence type="ECO:0000256" key="5">
    <source>
        <dbReference type="SAM" id="MobiDB-lite"/>
    </source>
</evidence>
<name>A0A1W5BBT9_CIOIN</name>
<accession>H2XNB9</accession>
<dbReference type="PANTHER" id="PTHR19354:SF2">
    <property type="entry name" value="LEUCINE-RICH REPEAT-CONTAINING PROTEIN DDB_G0290503"/>
    <property type="match status" value="1"/>
</dbReference>
<dbReference type="Ensembl" id="ENSCINT00000037027.1">
    <property type="protein sequence ID" value="ENSCINP00000031152.1"/>
    <property type="gene ID" value="ENSCING00000022530.1"/>
</dbReference>
<gene>
    <name evidence="6" type="primary">LOC100178688</name>
</gene>
<comment type="subcellular location">
    <subcellularLocation>
        <location evidence="1">Cytoplasm</location>
    </subcellularLocation>
</comment>
<feature type="region of interest" description="Disordered" evidence="5">
    <location>
        <begin position="444"/>
        <end position="480"/>
    </location>
</feature>
<dbReference type="RefSeq" id="XP_026690549.1">
    <property type="nucleotide sequence ID" value="XM_026834748.1"/>
</dbReference>
<feature type="compositionally biased region" description="Polar residues" evidence="5">
    <location>
        <begin position="466"/>
        <end position="480"/>
    </location>
</feature>
<dbReference type="EMBL" id="EAAA01002118">
    <property type="status" value="NOT_ANNOTATED_CDS"/>
    <property type="molecule type" value="Genomic_DNA"/>
</dbReference>
<reference evidence="6" key="3">
    <citation type="submission" date="2025-08" db="UniProtKB">
        <authorList>
            <consortium name="Ensembl"/>
        </authorList>
    </citation>
    <scope>IDENTIFICATION</scope>
</reference>
<feature type="compositionally biased region" description="Low complexity" evidence="5">
    <location>
        <begin position="305"/>
        <end position="318"/>
    </location>
</feature>
<evidence type="ECO:0000256" key="2">
    <source>
        <dbReference type="ARBA" id="ARBA00022490"/>
    </source>
</evidence>
<keyword evidence="2" id="KW-0963">Cytoplasm</keyword>
<evidence type="ECO:0000256" key="3">
    <source>
        <dbReference type="ARBA" id="ARBA00023054"/>
    </source>
</evidence>
<evidence type="ECO:0000256" key="4">
    <source>
        <dbReference type="SAM" id="Coils"/>
    </source>
</evidence>
<evidence type="ECO:0000313" key="6">
    <source>
        <dbReference type="Ensembl" id="ENSCINP00000031152.1"/>
    </source>
</evidence>
<feature type="region of interest" description="Disordered" evidence="5">
    <location>
        <begin position="398"/>
        <end position="422"/>
    </location>
</feature>
<feature type="coiled-coil region" evidence="4">
    <location>
        <begin position="519"/>
        <end position="574"/>
    </location>
</feature>
<sequence length="632" mass="71120">MMSVKLTSNDKGRCHQTHNVPSIDHTPHFDYNGSVEFTNLSPLPEQATQQHLSEDGNEVFCYYSADNTEQTILYYSGDESEKKKEGSPGETQYFRYQKDGRRHAMGTGTSIIDPSQGGKYQKQKKSRRTSSGSDNGGFETSAFRLGVKEKLRSSFDKINIRVPFKWSSSDKLTNKDTKQKSNRRSSDSVFNGLTSRKKLSTSPIDYSEEEVKRNERSAHHVYLQSRANSVDHKHDYVNISEIPARHLQTQARKPRYIDVERVPETKANCTLSDYYAMHVEKQYRETSLKPKHVPLKVEPNSPYASLLSESSGTLSSGTVQEKPESRISPTCTPHTTAEPPRLAPSGMLLADKITDGNIIRPTAFKPPKKTKNWLAVTPTESSLVSSSNPCPSSVARFSVSTTSNDSDSGRNSATSMLVGASNGSNFSCSGSEGYESARVSASTNHSASVPDSDQLFLSPKCLGDDVTTNESETSDPQTQQNAAVLRNGYNESDKQFQKVFEEYDKTRKTEVNELKQVYSKQLKSQARKSTQAQQRLQQQIDRLQEDKQQSYRRLAELEEKIKSMNEAIDVQMNGDIVDLRARLEESEWERQQKYGERCMLNRQFKDTQCESAQRASEIVALRNPETVNYKAC</sequence>
<dbReference type="PANTHER" id="PTHR19354">
    <property type="entry name" value="ZIPPER PUTATIVE TUMOR SUPPRESSOR 2 HOMOLOG-LIKE PROTEIN-RELATED"/>
    <property type="match status" value="1"/>
</dbReference>
<dbReference type="Pfam" id="PF06818">
    <property type="entry name" value="Fez1"/>
    <property type="match status" value="1"/>
</dbReference>
<dbReference type="InterPro" id="IPR045329">
    <property type="entry name" value="LZTS"/>
</dbReference>
<dbReference type="GO" id="GO:0005737">
    <property type="term" value="C:cytoplasm"/>
    <property type="evidence" value="ECO:0007669"/>
    <property type="project" value="UniProtKB-SubCell"/>
</dbReference>
<keyword evidence="3 4" id="KW-0175">Coiled coil</keyword>
<proteinExistence type="predicted"/>
<feature type="region of interest" description="Disordered" evidence="5">
    <location>
        <begin position="304"/>
        <end position="343"/>
    </location>
</feature>
<dbReference type="GeneID" id="100178688"/>
<feature type="region of interest" description="Disordered" evidence="5">
    <location>
        <begin position="99"/>
        <end position="139"/>
    </location>
</feature>
<reference evidence="6" key="4">
    <citation type="submission" date="2025-09" db="UniProtKB">
        <authorList>
            <consortium name="Ensembl"/>
        </authorList>
    </citation>
    <scope>IDENTIFICATION</scope>
</reference>